<dbReference type="AlphaFoldDB" id="A0ABD1Z4Q3"/>
<evidence type="ECO:0000256" key="2">
    <source>
        <dbReference type="PROSITE-ProRule" id="PRU00626"/>
    </source>
</evidence>
<feature type="compositionally biased region" description="Acidic residues" evidence="3">
    <location>
        <begin position="421"/>
        <end position="452"/>
    </location>
</feature>
<keyword evidence="1 2" id="KW-0694">RNA-binding</keyword>
<dbReference type="PROSITE" id="PS51295">
    <property type="entry name" value="CRM"/>
    <property type="match status" value="1"/>
</dbReference>
<feature type="region of interest" description="Disordered" evidence="3">
    <location>
        <begin position="122"/>
        <end position="150"/>
    </location>
</feature>
<dbReference type="Pfam" id="PF01985">
    <property type="entry name" value="CRS1_YhbY"/>
    <property type="match status" value="1"/>
</dbReference>
<organism evidence="5 6">
    <name type="scientific">Riccia fluitans</name>
    <dbReference type="NCBI Taxonomy" id="41844"/>
    <lineage>
        <taxon>Eukaryota</taxon>
        <taxon>Viridiplantae</taxon>
        <taxon>Streptophyta</taxon>
        <taxon>Embryophyta</taxon>
        <taxon>Marchantiophyta</taxon>
        <taxon>Marchantiopsida</taxon>
        <taxon>Marchantiidae</taxon>
        <taxon>Marchantiales</taxon>
        <taxon>Ricciaceae</taxon>
        <taxon>Riccia</taxon>
    </lineage>
</organism>
<dbReference type="Gene3D" id="3.30.110.60">
    <property type="entry name" value="YhbY-like"/>
    <property type="match status" value="1"/>
</dbReference>
<dbReference type="GO" id="GO:0003723">
    <property type="term" value="F:RNA binding"/>
    <property type="evidence" value="ECO:0007669"/>
    <property type="project" value="UniProtKB-UniRule"/>
</dbReference>
<evidence type="ECO:0000256" key="3">
    <source>
        <dbReference type="SAM" id="MobiDB-lite"/>
    </source>
</evidence>
<dbReference type="InterPro" id="IPR001890">
    <property type="entry name" value="RNA-binding_CRM"/>
</dbReference>
<dbReference type="InterPro" id="IPR040286">
    <property type="entry name" value="At3g25440-like"/>
</dbReference>
<feature type="compositionally biased region" description="Basic residues" evidence="3">
    <location>
        <begin position="137"/>
        <end position="150"/>
    </location>
</feature>
<dbReference type="InterPro" id="IPR035920">
    <property type="entry name" value="YhbY-like_sf"/>
</dbReference>
<dbReference type="EMBL" id="JBHFFA010000002">
    <property type="protein sequence ID" value="KAL2641884.1"/>
    <property type="molecule type" value="Genomic_DNA"/>
</dbReference>
<feature type="compositionally biased region" description="Basic and acidic residues" evidence="3">
    <location>
        <begin position="402"/>
        <end position="411"/>
    </location>
</feature>
<reference evidence="5 6" key="1">
    <citation type="submission" date="2024-09" db="EMBL/GenBank/DDBJ databases">
        <title>Chromosome-scale assembly of Riccia fluitans.</title>
        <authorList>
            <person name="Paukszto L."/>
            <person name="Sawicki J."/>
            <person name="Karawczyk K."/>
            <person name="Piernik-Szablinska J."/>
            <person name="Szczecinska M."/>
            <person name="Mazdziarz M."/>
        </authorList>
    </citation>
    <scope>NUCLEOTIDE SEQUENCE [LARGE SCALE GENOMIC DNA]</scope>
    <source>
        <strain evidence="5">Rf_01</strain>
        <tissue evidence="5">Aerial parts of the thallus</tissue>
    </source>
</reference>
<dbReference type="PANTHER" id="PTHR31426">
    <property type="entry name" value="GROUP II INTRON SPLICING FACTOR CRS1-LIKE"/>
    <property type="match status" value="1"/>
</dbReference>
<gene>
    <name evidence="5" type="ORF">R1flu_009471</name>
</gene>
<feature type="region of interest" description="Disordered" evidence="3">
    <location>
        <begin position="353"/>
        <end position="464"/>
    </location>
</feature>
<sequence length="464" mass="53609">MKGLGTGALIHGLLQNRLRASNLRRRFEEGFTCSSRWFHNPQLPQTSSRVERWNEDLPTFPGRGSDSNNYYGEKVIYQPEHRLQESIQIPHNHQQRRSYTLLPLADGGRWMRLPGAFPGPLSSLPARDPFRDGSVRFKSRKKQKKAKQKKREVLAQIKRVRIVTKKRKEDMTPEELLEFRIQRGKKKIELLDLQIAKFPEQELPPVDPDIEVLTPEQMHYLKKIGYKNKNYVPVGRRGVYGGTIQNIHLHWKKHETVQVEIAGFSKDEIKVMAEQLARLSGGLVIDIHQGNIVILYRGRNYKQPKQLIPVKTLDKRKALMKSKLEQSKKALILNQEKLEKELKQLRRDIAQGFAVGRHPGDASKDEVPIHRNLGPADKDELQDPDSYGGRSEVPNDDEDALSDYHSDRDDFYDVSDSTSESGDEEDDEDDEDDDDEDDLEEDSDPEDLGMPEENERPVKIKFRR</sequence>
<evidence type="ECO:0000313" key="5">
    <source>
        <dbReference type="EMBL" id="KAL2641884.1"/>
    </source>
</evidence>
<protein>
    <recommendedName>
        <fullName evidence="4">CRM domain-containing protein</fullName>
    </recommendedName>
</protein>
<evidence type="ECO:0000256" key="1">
    <source>
        <dbReference type="ARBA" id="ARBA00022884"/>
    </source>
</evidence>
<evidence type="ECO:0000313" key="6">
    <source>
        <dbReference type="Proteomes" id="UP001605036"/>
    </source>
</evidence>
<name>A0ABD1Z4Q3_9MARC</name>
<dbReference type="Proteomes" id="UP001605036">
    <property type="component" value="Unassembled WGS sequence"/>
</dbReference>
<evidence type="ECO:0000259" key="4">
    <source>
        <dbReference type="PROSITE" id="PS51295"/>
    </source>
</evidence>
<dbReference type="SMART" id="SM01103">
    <property type="entry name" value="CRS1_YhbY"/>
    <property type="match status" value="1"/>
</dbReference>
<accession>A0ABD1Z4Q3</accession>
<comment type="caution">
    <text evidence="5">The sequence shown here is derived from an EMBL/GenBank/DDBJ whole genome shotgun (WGS) entry which is preliminary data.</text>
</comment>
<feature type="compositionally biased region" description="Basic and acidic residues" evidence="3">
    <location>
        <begin position="358"/>
        <end position="369"/>
    </location>
</feature>
<dbReference type="PANTHER" id="PTHR31426:SF2">
    <property type="entry name" value="OS01G0958400 PROTEIN"/>
    <property type="match status" value="1"/>
</dbReference>
<proteinExistence type="predicted"/>
<dbReference type="SUPFAM" id="SSF75471">
    <property type="entry name" value="YhbY-like"/>
    <property type="match status" value="1"/>
</dbReference>
<feature type="domain" description="CRM" evidence="4">
    <location>
        <begin position="211"/>
        <end position="308"/>
    </location>
</feature>
<keyword evidence="6" id="KW-1185">Reference proteome</keyword>